<dbReference type="RefSeq" id="XP_046041880.1">
    <property type="nucleotide sequence ID" value="XM_046185213.1"/>
</dbReference>
<evidence type="ECO:0000313" key="1">
    <source>
        <dbReference type="EMBL" id="KAH7216899.1"/>
    </source>
</evidence>
<proteinExistence type="predicted"/>
<reference evidence="1" key="1">
    <citation type="journal article" date="2021" name="Nat. Commun.">
        <title>Genetic determinants of endophytism in the Arabidopsis root mycobiome.</title>
        <authorList>
            <person name="Mesny F."/>
            <person name="Miyauchi S."/>
            <person name="Thiergart T."/>
            <person name="Pickel B."/>
            <person name="Atanasova L."/>
            <person name="Karlsson M."/>
            <person name="Huettel B."/>
            <person name="Barry K.W."/>
            <person name="Haridas S."/>
            <person name="Chen C."/>
            <person name="Bauer D."/>
            <person name="Andreopoulos W."/>
            <person name="Pangilinan J."/>
            <person name="LaButti K."/>
            <person name="Riley R."/>
            <person name="Lipzen A."/>
            <person name="Clum A."/>
            <person name="Drula E."/>
            <person name="Henrissat B."/>
            <person name="Kohler A."/>
            <person name="Grigoriev I.V."/>
            <person name="Martin F.M."/>
            <person name="Hacquard S."/>
        </authorList>
    </citation>
    <scope>NUCLEOTIDE SEQUENCE</scope>
    <source>
        <strain evidence="1">MPI-CAGE-AT-0023</strain>
    </source>
</reference>
<evidence type="ECO:0000313" key="2">
    <source>
        <dbReference type="Proteomes" id="UP000720189"/>
    </source>
</evidence>
<name>A0A9P9FXK7_FUSRE</name>
<dbReference type="Proteomes" id="UP000720189">
    <property type="component" value="Unassembled WGS sequence"/>
</dbReference>
<protein>
    <submittedName>
        <fullName evidence="1">Uncharacterized protein</fullName>
    </submittedName>
</protein>
<keyword evidence="2" id="KW-1185">Reference proteome</keyword>
<dbReference type="EMBL" id="JAGMUX010000029">
    <property type="protein sequence ID" value="KAH7216899.1"/>
    <property type="molecule type" value="Genomic_DNA"/>
</dbReference>
<gene>
    <name evidence="1" type="ORF">BKA55DRAFT_217567</name>
</gene>
<dbReference type="AlphaFoldDB" id="A0A9P9FXK7"/>
<organism evidence="1 2">
    <name type="scientific">Fusarium redolens</name>
    <dbReference type="NCBI Taxonomy" id="48865"/>
    <lineage>
        <taxon>Eukaryota</taxon>
        <taxon>Fungi</taxon>
        <taxon>Dikarya</taxon>
        <taxon>Ascomycota</taxon>
        <taxon>Pezizomycotina</taxon>
        <taxon>Sordariomycetes</taxon>
        <taxon>Hypocreomycetidae</taxon>
        <taxon>Hypocreales</taxon>
        <taxon>Nectriaceae</taxon>
        <taxon>Fusarium</taxon>
        <taxon>Fusarium redolens species complex</taxon>
    </lineage>
</organism>
<dbReference type="GeneID" id="70215167"/>
<accession>A0A9P9FXK7</accession>
<comment type="caution">
    <text evidence="1">The sequence shown here is derived from an EMBL/GenBank/DDBJ whole genome shotgun (WGS) entry which is preliminary data.</text>
</comment>
<sequence>MQYSTMKEGDNDRFSWATDDESAKRDLRLQSLATCDITPLSQIRNARSSLPLLQLA</sequence>
<dbReference type="OrthoDB" id="5131365at2759"/>